<evidence type="ECO:0000313" key="2">
    <source>
        <dbReference type="Proteomes" id="UP000248640"/>
    </source>
</evidence>
<gene>
    <name evidence="1" type="ORF">NCTC10038_00906</name>
</gene>
<sequence>MSRQAFEYHTEFAPLNYLVRTKKLFMFKSEEPSTEPDIQGFLQDPEHQQHLAQLGQEGWELISVQPVVRGEVQIGNQNAQGWAYGIALPTGYLLFFKRSIHRD</sequence>
<proteinExistence type="predicted"/>
<dbReference type="RefSeq" id="WP_084375857.1">
    <property type="nucleotide sequence ID" value="NZ_CBCRXZ010000034.1"/>
</dbReference>
<accession>A0A3M3Y2X8</accession>
<protein>
    <submittedName>
        <fullName evidence="1">Uncharacterized protein</fullName>
    </submittedName>
</protein>
<dbReference type="GeneID" id="61636903"/>
<dbReference type="Proteomes" id="UP000248640">
    <property type="component" value="Chromosome 1"/>
</dbReference>
<reference evidence="1 2" key="1">
    <citation type="submission" date="2018-06" db="EMBL/GenBank/DDBJ databases">
        <authorList>
            <consortium name="Pathogen Informatics"/>
            <person name="Doyle S."/>
        </authorList>
    </citation>
    <scope>NUCLEOTIDE SEQUENCE [LARGE SCALE GENOMIC DNA]</scope>
    <source>
        <strain evidence="1 2">NCTC10038</strain>
    </source>
</reference>
<dbReference type="EMBL" id="LS483372">
    <property type="protein sequence ID" value="SQF89523.1"/>
    <property type="molecule type" value="Genomic_DNA"/>
</dbReference>
<evidence type="ECO:0000313" key="1">
    <source>
        <dbReference type="EMBL" id="SQF89523.1"/>
    </source>
</evidence>
<name>A0A3M3Y2X8_PSEFL</name>
<dbReference type="AlphaFoldDB" id="A0A3M3Y2X8"/>
<organism evidence="1 2">
    <name type="scientific">Pseudomonas fluorescens</name>
    <dbReference type="NCBI Taxonomy" id="294"/>
    <lineage>
        <taxon>Bacteria</taxon>
        <taxon>Pseudomonadati</taxon>
        <taxon>Pseudomonadota</taxon>
        <taxon>Gammaproteobacteria</taxon>
        <taxon>Pseudomonadales</taxon>
        <taxon>Pseudomonadaceae</taxon>
        <taxon>Pseudomonas</taxon>
    </lineage>
</organism>